<dbReference type="GO" id="GO:0016020">
    <property type="term" value="C:membrane"/>
    <property type="evidence" value="ECO:0007669"/>
    <property type="project" value="InterPro"/>
</dbReference>
<keyword evidence="1 6" id="KW-0812">Transmembrane</keyword>
<dbReference type="GO" id="GO:0007165">
    <property type="term" value="P:signal transduction"/>
    <property type="evidence" value="ECO:0007669"/>
    <property type="project" value="UniProtKB-KW"/>
</dbReference>
<dbReference type="KEGG" id="apre:CNX65_01925"/>
<keyword evidence="3 5" id="KW-0807">Transducer</keyword>
<feature type="domain" description="Methyl-accepting transducer" evidence="7">
    <location>
        <begin position="286"/>
        <end position="529"/>
    </location>
</feature>
<dbReference type="PANTHER" id="PTHR32089:SF112">
    <property type="entry name" value="LYSOZYME-LIKE PROTEIN-RELATED"/>
    <property type="match status" value="1"/>
</dbReference>
<dbReference type="CDD" id="cd06225">
    <property type="entry name" value="HAMP"/>
    <property type="match status" value="1"/>
</dbReference>
<dbReference type="InterPro" id="IPR004090">
    <property type="entry name" value="Chemotax_Me-accpt_rcpt"/>
</dbReference>
<dbReference type="Pfam" id="PF00015">
    <property type="entry name" value="MCPsignal"/>
    <property type="match status" value="1"/>
</dbReference>
<dbReference type="GO" id="GO:0006935">
    <property type="term" value="P:chemotaxis"/>
    <property type="evidence" value="ECO:0007669"/>
    <property type="project" value="InterPro"/>
</dbReference>
<dbReference type="InterPro" id="IPR003660">
    <property type="entry name" value="HAMP_dom"/>
</dbReference>
<dbReference type="AlphaFoldDB" id="A0A290YZQ5"/>
<evidence type="ECO:0000313" key="9">
    <source>
        <dbReference type="EMBL" id="ATE52203.1"/>
    </source>
</evidence>
<keyword evidence="6" id="KW-0472">Membrane</keyword>
<dbReference type="Gene3D" id="1.10.287.950">
    <property type="entry name" value="Methyl-accepting chemotaxis protein"/>
    <property type="match status" value="1"/>
</dbReference>
<dbReference type="Pfam" id="PF00672">
    <property type="entry name" value="HAMP"/>
    <property type="match status" value="1"/>
</dbReference>
<sequence>MGNPTDRSATTGAGWWTNARVSVKILLAVGLVALVALVTGVVSWVRLGALNEQVQGIKNESMVRQANLLRVQNATAAMYRGMYLFDSAASAEGKAEGEKLVKDAESDLDAAGSAYTSTPSSSAGWRQQVELYGASWNTYRGLLNVVLFGDAAPAGVTVPTSPAELGKAFVDAENGMNSAIAALSALEQSDGQAAAEAADATVESARLWTAVVLVVGLAAALALALLTGRSIGRRLERVRDVLTGMADGDLTGSAPVDSRDEVGEMALAVNRATQNVRGTVAALAGSAQALAVNSRQLSSSADRIAGSAQDTAGRTDELAEASEEVSRNVQTVAAGAEQMGAAIQEISQSASDAADVAAQAVQAAAVTNATVAKLGESSVEIGNVVKVITSIAEQTNLLALNATIEAARAGEAGKGFAVVANEVKELAQETAKATEDISRRVEAIQADTGGAVTAIEEIGQIIARINDYQLTIASAVEEQTATTQEMNRGINEAAVGTTRIAGSISTVAGATRTTSATVVETQGAAVELSRMSAELQEQVDRFRI</sequence>
<dbReference type="Proteomes" id="UP000218505">
    <property type="component" value="Chromosome"/>
</dbReference>
<dbReference type="PRINTS" id="PR00260">
    <property type="entry name" value="CHEMTRNSDUCR"/>
</dbReference>
<dbReference type="Pfam" id="PF12729">
    <property type="entry name" value="4HB_MCP_1"/>
    <property type="match status" value="1"/>
</dbReference>
<dbReference type="PANTHER" id="PTHR32089">
    <property type="entry name" value="METHYL-ACCEPTING CHEMOTAXIS PROTEIN MCPB"/>
    <property type="match status" value="1"/>
</dbReference>
<proteinExistence type="inferred from homology"/>
<gene>
    <name evidence="9" type="ORF">CNX65_01925</name>
</gene>
<dbReference type="InterPro" id="IPR004089">
    <property type="entry name" value="MCPsignal_dom"/>
</dbReference>
<keyword evidence="10" id="KW-1185">Reference proteome</keyword>
<accession>A0A290YZQ5</accession>
<evidence type="ECO:0000256" key="6">
    <source>
        <dbReference type="SAM" id="Phobius"/>
    </source>
</evidence>
<feature type="transmembrane region" description="Helical" evidence="6">
    <location>
        <begin position="25"/>
        <end position="45"/>
    </location>
</feature>
<evidence type="ECO:0000256" key="3">
    <source>
        <dbReference type="ARBA" id="ARBA00023224"/>
    </source>
</evidence>
<organism evidence="9 10">
    <name type="scientific">Actinosynnema pretiosum</name>
    <dbReference type="NCBI Taxonomy" id="42197"/>
    <lineage>
        <taxon>Bacteria</taxon>
        <taxon>Bacillati</taxon>
        <taxon>Actinomycetota</taxon>
        <taxon>Actinomycetes</taxon>
        <taxon>Pseudonocardiales</taxon>
        <taxon>Pseudonocardiaceae</taxon>
        <taxon>Actinosynnema</taxon>
    </lineage>
</organism>
<protein>
    <submittedName>
        <fullName evidence="9">Methyl-accepting chemotaxis protein</fullName>
    </submittedName>
</protein>
<comment type="similarity">
    <text evidence="4">Belongs to the methyl-accepting chemotaxis (MCP) protein family.</text>
</comment>
<dbReference type="PROSITE" id="PS50111">
    <property type="entry name" value="CHEMOTAXIS_TRANSDUC_2"/>
    <property type="match status" value="1"/>
</dbReference>
<evidence type="ECO:0000259" key="8">
    <source>
        <dbReference type="PROSITE" id="PS50885"/>
    </source>
</evidence>
<dbReference type="EMBL" id="CP023445">
    <property type="protein sequence ID" value="ATE52203.1"/>
    <property type="molecule type" value="Genomic_DNA"/>
</dbReference>
<dbReference type="SMART" id="SM00304">
    <property type="entry name" value="HAMP"/>
    <property type="match status" value="2"/>
</dbReference>
<reference evidence="9" key="1">
    <citation type="submission" date="2017-09" db="EMBL/GenBank/DDBJ databases">
        <title>Complete Genome Sequence of ansamitocin-producing Bacterium Actinosynnema pretiosum X47.</title>
        <authorList>
            <person name="Cao G."/>
            <person name="Zong G."/>
            <person name="Zhong C."/>
            <person name="Fu J."/>
        </authorList>
    </citation>
    <scope>NUCLEOTIDE SEQUENCE [LARGE SCALE GENOMIC DNA]</scope>
    <source>
        <strain evidence="9">X47</strain>
    </source>
</reference>
<evidence type="ECO:0000259" key="7">
    <source>
        <dbReference type="PROSITE" id="PS50111"/>
    </source>
</evidence>
<evidence type="ECO:0000256" key="5">
    <source>
        <dbReference type="PROSITE-ProRule" id="PRU00284"/>
    </source>
</evidence>
<keyword evidence="2 6" id="KW-1133">Transmembrane helix</keyword>
<feature type="transmembrane region" description="Helical" evidence="6">
    <location>
        <begin position="207"/>
        <end position="227"/>
    </location>
</feature>
<evidence type="ECO:0000256" key="4">
    <source>
        <dbReference type="ARBA" id="ARBA00029447"/>
    </source>
</evidence>
<feature type="domain" description="HAMP" evidence="8">
    <location>
        <begin position="229"/>
        <end position="281"/>
    </location>
</feature>
<dbReference type="GO" id="GO:0004888">
    <property type="term" value="F:transmembrane signaling receptor activity"/>
    <property type="evidence" value="ECO:0007669"/>
    <property type="project" value="InterPro"/>
</dbReference>
<dbReference type="SUPFAM" id="SSF58104">
    <property type="entry name" value="Methyl-accepting chemotaxis protein (MCP) signaling domain"/>
    <property type="match status" value="1"/>
</dbReference>
<evidence type="ECO:0000313" key="10">
    <source>
        <dbReference type="Proteomes" id="UP000218505"/>
    </source>
</evidence>
<evidence type="ECO:0000256" key="1">
    <source>
        <dbReference type="ARBA" id="ARBA00022692"/>
    </source>
</evidence>
<dbReference type="PROSITE" id="PS50885">
    <property type="entry name" value="HAMP"/>
    <property type="match status" value="1"/>
</dbReference>
<name>A0A290YZQ5_9PSEU</name>
<evidence type="ECO:0000256" key="2">
    <source>
        <dbReference type="ARBA" id="ARBA00022989"/>
    </source>
</evidence>
<dbReference type="InterPro" id="IPR024478">
    <property type="entry name" value="HlyB_4HB_MCP"/>
</dbReference>
<dbReference type="SMART" id="SM00283">
    <property type="entry name" value="MA"/>
    <property type="match status" value="1"/>
</dbReference>